<reference evidence="1" key="1">
    <citation type="journal article" date="2013" name="BMC Genomics">
        <title>Unscrambling butterfly oogenesis.</title>
        <authorList>
            <person name="Carter J.M."/>
            <person name="Baker S.C."/>
            <person name="Pink R."/>
            <person name="Carter D.R."/>
            <person name="Collins A."/>
            <person name="Tomlin J."/>
            <person name="Gibbs M."/>
            <person name="Breuker C.J."/>
        </authorList>
    </citation>
    <scope>NUCLEOTIDE SEQUENCE</scope>
    <source>
        <tissue evidence="1">Ovary</tissue>
    </source>
</reference>
<sequence length="86" mass="9725">MMFPIAMYTAALFKLQNSLPTKESYIYLTNMKLTLGYIQILHDQKANTNSEISADIDQEDIWKDLYASAAPIFGSLCLKCLKEDVA</sequence>
<protein>
    <submittedName>
        <fullName evidence="1">Uncharacterized protein</fullName>
    </submittedName>
</protein>
<feature type="non-terminal residue" evidence="1">
    <location>
        <position position="86"/>
    </location>
</feature>
<reference evidence="1" key="2">
    <citation type="submission" date="2013-05" db="EMBL/GenBank/DDBJ databases">
        <authorList>
            <person name="Carter J.-M."/>
            <person name="Baker S.C."/>
            <person name="Pink R."/>
            <person name="Carter D.R.F."/>
            <person name="Collins A."/>
            <person name="Tomlin J."/>
            <person name="Gibbs M."/>
            <person name="Breuker C.J."/>
        </authorList>
    </citation>
    <scope>NUCLEOTIDE SEQUENCE</scope>
    <source>
        <tissue evidence="1">Ovary</tissue>
    </source>
</reference>
<dbReference type="EMBL" id="GAIX01011170">
    <property type="protein sequence ID" value="JAA81390.1"/>
    <property type="molecule type" value="Transcribed_RNA"/>
</dbReference>
<organism evidence="1">
    <name type="scientific">Pararge aegeria</name>
    <name type="common">speckled wood butterfly</name>
    <dbReference type="NCBI Taxonomy" id="116150"/>
    <lineage>
        <taxon>Eukaryota</taxon>
        <taxon>Metazoa</taxon>
        <taxon>Ecdysozoa</taxon>
        <taxon>Arthropoda</taxon>
        <taxon>Hexapoda</taxon>
        <taxon>Insecta</taxon>
        <taxon>Pterygota</taxon>
        <taxon>Neoptera</taxon>
        <taxon>Endopterygota</taxon>
        <taxon>Lepidoptera</taxon>
        <taxon>Glossata</taxon>
        <taxon>Ditrysia</taxon>
        <taxon>Papilionoidea</taxon>
        <taxon>Nymphalidae</taxon>
        <taxon>Satyrinae</taxon>
        <taxon>Satyrini</taxon>
        <taxon>Parargina</taxon>
        <taxon>Pararge</taxon>
    </lineage>
</organism>
<name>S4P4K4_9NEOP</name>
<evidence type="ECO:0000313" key="1">
    <source>
        <dbReference type="EMBL" id="JAA81390.1"/>
    </source>
</evidence>
<proteinExistence type="predicted"/>
<accession>S4P4K4</accession>
<dbReference type="AlphaFoldDB" id="S4P4K4"/>